<dbReference type="Proteomes" id="UP000814140">
    <property type="component" value="Unassembled WGS sequence"/>
</dbReference>
<sequence length="114" mass="12909">MSTPLAKRIFVAWLPDYTDPEAIQRRLAVRQKHLEGIVQRATAGTIKLGAVALTPESIDEQDKKFNGSILFLEVESIEEARRIVESDLYWTGNVWDKERADIRPVLVSTATPLF</sequence>
<protein>
    <submittedName>
        <fullName evidence="1">Uncharacterized protein</fullName>
    </submittedName>
</protein>
<reference evidence="1" key="2">
    <citation type="journal article" date="2022" name="New Phytol.">
        <title>Evolutionary transition to the ectomycorrhizal habit in the genomes of a hyperdiverse lineage of mushroom-forming fungi.</title>
        <authorList>
            <person name="Looney B."/>
            <person name="Miyauchi S."/>
            <person name="Morin E."/>
            <person name="Drula E."/>
            <person name="Courty P.E."/>
            <person name="Kohler A."/>
            <person name="Kuo A."/>
            <person name="LaButti K."/>
            <person name="Pangilinan J."/>
            <person name="Lipzen A."/>
            <person name="Riley R."/>
            <person name="Andreopoulos W."/>
            <person name="He G."/>
            <person name="Johnson J."/>
            <person name="Nolan M."/>
            <person name="Tritt A."/>
            <person name="Barry K.W."/>
            <person name="Grigoriev I.V."/>
            <person name="Nagy L.G."/>
            <person name="Hibbett D."/>
            <person name="Henrissat B."/>
            <person name="Matheny P.B."/>
            <person name="Labbe J."/>
            <person name="Martin F.M."/>
        </authorList>
    </citation>
    <scope>NUCLEOTIDE SEQUENCE</scope>
    <source>
        <strain evidence="1">HHB10654</strain>
    </source>
</reference>
<reference evidence="1" key="1">
    <citation type="submission" date="2021-03" db="EMBL/GenBank/DDBJ databases">
        <authorList>
            <consortium name="DOE Joint Genome Institute"/>
            <person name="Ahrendt S."/>
            <person name="Looney B.P."/>
            <person name="Miyauchi S."/>
            <person name="Morin E."/>
            <person name="Drula E."/>
            <person name="Courty P.E."/>
            <person name="Chicoki N."/>
            <person name="Fauchery L."/>
            <person name="Kohler A."/>
            <person name="Kuo A."/>
            <person name="Labutti K."/>
            <person name="Pangilinan J."/>
            <person name="Lipzen A."/>
            <person name="Riley R."/>
            <person name="Andreopoulos W."/>
            <person name="He G."/>
            <person name="Johnson J."/>
            <person name="Barry K.W."/>
            <person name="Grigoriev I.V."/>
            <person name="Nagy L."/>
            <person name="Hibbett D."/>
            <person name="Henrissat B."/>
            <person name="Matheny P.B."/>
            <person name="Labbe J."/>
            <person name="Martin F."/>
        </authorList>
    </citation>
    <scope>NUCLEOTIDE SEQUENCE</scope>
    <source>
        <strain evidence="1">HHB10654</strain>
    </source>
</reference>
<organism evidence="1 2">
    <name type="scientific">Artomyces pyxidatus</name>
    <dbReference type="NCBI Taxonomy" id="48021"/>
    <lineage>
        <taxon>Eukaryota</taxon>
        <taxon>Fungi</taxon>
        <taxon>Dikarya</taxon>
        <taxon>Basidiomycota</taxon>
        <taxon>Agaricomycotina</taxon>
        <taxon>Agaricomycetes</taxon>
        <taxon>Russulales</taxon>
        <taxon>Auriscalpiaceae</taxon>
        <taxon>Artomyces</taxon>
    </lineage>
</organism>
<comment type="caution">
    <text evidence="1">The sequence shown here is derived from an EMBL/GenBank/DDBJ whole genome shotgun (WGS) entry which is preliminary data.</text>
</comment>
<evidence type="ECO:0000313" key="1">
    <source>
        <dbReference type="EMBL" id="KAI0059637.1"/>
    </source>
</evidence>
<proteinExistence type="predicted"/>
<dbReference type="EMBL" id="MU277225">
    <property type="protein sequence ID" value="KAI0059637.1"/>
    <property type="molecule type" value="Genomic_DNA"/>
</dbReference>
<keyword evidence="2" id="KW-1185">Reference proteome</keyword>
<name>A0ACB8STZ5_9AGAM</name>
<accession>A0ACB8STZ5</accession>
<gene>
    <name evidence="1" type="ORF">BV25DRAFT_1918417</name>
</gene>
<evidence type="ECO:0000313" key="2">
    <source>
        <dbReference type="Proteomes" id="UP000814140"/>
    </source>
</evidence>